<evidence type="ECO:0000313" key="2">
    <source>
        <dbReference type="Proteomes" id="UP000309997"/>
    </source>
</evidence>
<organism evidence="1 2">
    <name type="scientific">Populus alba</name>
    <name type="common">White poplar</name>
    <dbReference type="NCBI Taxonomy" id="43335"/>
    <lineage>
        <taxon>Eukaryota</taxon>
        <taxon>Viridiplantae</taxon>
        <taxon>Streptophyta</taxon>
        <taxon>Embryophyta</taxon>
        <taxon>Tracheophyta</taxon>
        <taxon>Spermatophyta</taxon>
        <taxon>Magnoliopsida</taxon>
        <taxon>eudicotyledons</taxon>
        <taxon>Gunneridae</taxon>
        <taxon>Pentapetalae</taxon>
        <taxon>rosids</taxon>
        <taxon>fabids</taxon>
        <taxon>Malpighiales</taxon>
        <taxon>Salicaceae</taxon>
        <taxon>Saliceae</taxon>
        <taxon>Populus</taxon>
    </lineage>
</organism>
<comment type="caution">
    <text evidence="1">The sequence shown here is derived from an EMBL/GenBank/DDBJ whole genome shotgun (WGS) entry which is preliminary data.</text>
</comment>
<keyword evidence="2" id="KW-1185">Reference proteome</keyword>
<dbReference type="Proteomes" id="UP000309997">
    <property type="component" value="Unassembled WGS sequence"/>
</dbReference>
<protein>
    <submittedName>
        <fullName evidence="1">Uncharacterized protein</fullName>
    </submittedName>
</protein>
<accession>A0ACC4AZ73</accession>
<gene>
    <name evidence="1" type="ORF">D5086_025301</name>
</gene>
<proteinExistence type="predicted"/>
<evidence type="ECO:0000313" key="1">
    <source>
        <dbReference type="EMBL" id="KAL3571397.1"/>
    </source>
</evidence>
<name>A0ACC4AZ73_POPAL</name>
<reference evidence="1 2" key="1">
    <citation type="journal article" date="2024" name="Plant Biotechnol. J.">
        <title>Genome and CRISPR/Cas9 system of a widespread forest tree (Populus alba) in the world.</title>
        <authorList>
            <person name="Liu Y.J."/>
            <person name="Jiang P.F."/>
            <person name="Han X.M."/>
            <person name="Li X.Y."/>
            <person name="Wang H.M."/>
            <person name="Wang Y.J."/>
            <person name="Wang X.X."/>
            <person name="Zeng Q.Y."/>
        </authorList>
    </citation>
    <scope>NUCLEOTIDE SEQUENCE [LARGE SCALE GENOMIC DNA]</scope>
    <source>
        <strain evidence="2">cv. PAL-ZL1</strain>
    </source>
</reference>
<sequence length="212" mass="23550">MEFVLPWKWLQLGSRVEMQYECAQSELFVEVVGLGTELGAFVLGCFLEGEGGRLDRDGDGFGNDKGTFVHGDGLMQNSAIKEKVLVEWLGRRDRLLDLVTTNCSEFVLPWKWLQLGSRVEMQYECAQSELFVEVVGLGTELGAFVLGCFLEGEGGRLDRDGDGFGNDKGTFVHGDGLMQNSAIKEKVLVEWLGRRDRLLDLVTTNCSVRSEG</sequence>
<dbReference type="EMBL" id="RCHU02000014">
    <property type="protein sequence ID" value="KAL3571397.1"/>
    <property type="molecule type" value="Genomic_DNA"/>
</dbReference>